<dbReference type="PANTHER" id="PTHR10336">
    <property type="entry name" value="PHOSPHOINOSITIDE-SPECIFIC PHOSPHOLIPASE C FAMILY PROTEIN"/>
    <property type="match status" value="1"/>
</dbReference>
<dbReference type="Pfam" id="PF00388">
    <property type="entry name" value="PI-PLC-X"/>
    <property type="match status" value="1"/>
</dbReference>
<dbReference type="InterPro" id="IPR000909">
    <property type="entry name" value="PLipase_C_PInositol-sp_X_dom"/>
</dbReference>
<proteinExistence type="predicted"/>
<dbReference type="GO" id="GO:0006629">
    <property type="term" value="P:lipid metabolic process"/>
    <property type="evidence" value="ECO:0007669"/>
    <property type="project" value="InterPro"/>
</dbReference>
<reference evidence="3" key="1">
    <citation type="journal article" date="2020" name="Nature">
        <title>Giant virus diversity and host interactions through global metagenomics.</title>
        <authorList>
            <person name="Schulz F."/>
            <person name="Roux S."/>
            <person name="Paez-Espino D."/>
            <person name="Jungbluth S."/>
            <person name="Walsh D.A."/>
            <person name="Denef V.J."/>
            <person name="McMahon K.D."/>
            <person name="Konstantinidis K.T."/>
            <person name="Eloe-Fadrosh E.A."/>
            <person name="Kyrpides N.C."/>
            <person name="Woyke T."/>
        </authorList>
    </citation>
    <scope>NUCLEOTIDE SEQUENCE</scope>
    <source>
        <strain evidence="3">GVMAG-M-3300018868-6</strain>
    </source>
</reference>
<keyword evidence="1" id="KW-0812">Transmembrane</keyword>
<keyword evidence="1" id="KW-0472">Membrane</keyword>
<feature type="transmembrane region" description="Helical" evidence="1">
    <location>
        <begin position="6"/>
        <end position="27"/>
    </location>
</feature>
<protein>
    <recommendedName>
        <fullName evidence="2">PI-PLC Y-box domain-containing protein</fullName>
    </recommendedName>
</protein>
<evidence type="ECO:0000256" key="1">
    <source>
        <dbReference type="SAM" id="Phobius"/>
    </source>
</evidence>
<dbReference type="EMBL" id="MN739253">
    <property type="protein sequence ID" value="QHS95558.1"/>
    <property type="molecule type" value="Genomic_DNA"/>
</dbReference>
<dbReference type="Pfam" id="PF00387">
    <property type="entry name" value="PI-PLC-Y"/>
    <property type="match status" value="1"/>
</dbReference>
<dbReference type="Gene3D" id="3.20.20.190">
    <property type="entry name" value="Phosphatidylinositol (PI) phosphodiesterase"/>
    <property type="match status" value="1"/>
</dbReference>
<dbReference type="AlphaFoldDB" id="A0A6C0BVU9"/>
<dbReference type="GO" id="GO:0035556">
    <property type="term" value="P:intracellular signal transduction"/>
    <property type="evidence" value="ECO:0007669"/>
    <property type="project" value="InterPro"/>
</dbReference>
<evidence type="ECO:0000313" key="3">
    <source>
        <dbReference type="EMBL" id="QHS95558.1"/>
    </source>
</evidence>
<dbReference type="GO" id="GO:0004435">
    <property type="term" value="F:phosphatidylinositol-4,5-bisphosphate phospholipase C activity"/>
    <property type="evidence" value="ECO:0007669"/>
    <property type="project" value="InterPro"/>
</dbReference>
<evidence type="ECO:0000259" key="2">
    <source>
        <dbReference type="PROSITE" id="PS50008"/>
    </source>
</evidence>
<feature type="domain" description="PI-PLC Y-box" evidence="2">
    <location>
        <begin position="221"/>
        <end position="326"/>
    </location>
</feature>
<accession>A0A6C0BVU9</accession>
<dbReference type="SUPFAM" id="SSF51695">
    <property type="entry name" value="PLC-like phosphodiesterases"/>
    <property type="match status" value="1"/>
</dbReference>
<organism evidence="3">
    <name type="scientific">viral metagenome</name>
    <dbReference type="NCBI Taxonomy" id="1070528"/>
    <lineage>
        <taxon>unclassified sequences</taxon>
        <taxon>metagenomes</taxon>
        <taxon>organismal metagenomes</taxon>
    </lineage>
</organism>
<dbReference type="InterPro" id="IPR017946">
    <property type="entry name" value="PLC-like_Pdiesterase_TIM-brl"/>
</dbReference>
<dbReference type="InterPro" id="IPR001192">
    <property type="entry name" value="PI-PLC_fam"/>
</dbReference>
<sequence length="358" mass="41189">METSDIINYTIYVIIIMLVLWIISYIYTQLNKKRTNNNEMEYSLGNMKVSITNAPSNFKGKLRDYYVASSYNSCCGGDFKNDYVDYVPLKQVIKQGARLLDFEIYSLNGKPVVAASSESSYNLKETYNSLPFDDVMNIVSRYAFSSATCPNANDPLFIHLRIKSNREDIYKSMAKSIKSHFSNRLLGEKYKNEAHGENLGAVPFKEFVGKAVIMCDAGNDHFRNVPVFEELVNTTSKSVFLRGLRNYDVTYTHDADELTQHNKKNMSIVIPDLTNQSTNMPASLHHKYGCQFVCMNYQTLDEHLKYYLTLFNEHGHAFILKPKKLRYFPVTIPVPTPQDPKLSYAPRTIEKPYYKHII</sequence>
<dbReference type="SMART" id="SM00149">
    <property type="entry name" value="PLCYc"/>
    <property type="match status" value="1"/>
</dbReference>
<name>A0A6C0BVU9_9ZZZZ</name>
<dbReference type="PROSITE" id="PS50008">
    <property type="entry name" value="PIPLC_Y_DOMAIN"/>
    <property type="match status" value="1"/>
</dbReference>
<dbReference type="PROSITE" id="PS50007">
    <property type="entry name" value="PIPLC_X_DOMAIN"/>
    <property type="match status" value="1"/>
</dbReference>
<keyword evidence="1" id="KW-1133">Transmembrane helix</keyword>
<dbReference type="InterPro" id="IPR001711">
    <property type="entry name" value="PLipase_C_Pinositol-sp_Y"/>
</dbReference>